<dbReference type="GO" id="GO:0016757">
    <property type="term" value="F:glycosyltransferase activity"/>
    <property type="evidence" value="ECO:0007669"/>
    <property type="project" value="UniProtKB-KW"/>
</dbReference>
<dbReference type="InterPro" id="IPR028098">
    <property type="entry name" value="Glyco_trans_4-like_N"/>
</dbReference>
<keyword evidence="2 4" id="KW-0808">Transferase</keyword>
<evidence type="ECO:0000313" key="4">
    <source>
        <dbReference type="EMBL" id="QUC06908.1"/>
    </source>
</evidence>
<evidence type="ECO:0000259" key="3">
    <source>
        <dbReference type="Pfam" id="PF13439"/>
    </source>
</evidence>
<feature type="domain" description="Glycosyltransferase subfamily 4-like N-terminal" evidence="3">
    <location>
        <begin position="26"/>
        <end position="184"/>
    </location>
</feature>
<keyword evidence="1 4" id="KW-0328">Glycosyltransferase</keyword>
<dbReference type="SUPFAM" id="SSF53756">
    <property type="entry name" value="UDP-Glycosyltransferase/glycogen phosphorylase"/>
    <property type="match status" value="1"/>
</dbReference>
<gene>
    <name evidence="4" type="ORF">J5A65_07940</name>
</gene>
<keyword evidence="5" id="KW-1185">Reference proteome</keyword>
<dbReference type="Gene3D" id="3.40.50.2000">
    <property type="entry name" value="Glycogen Phosphorylase B"/>
    <property type="match status" value="1"/>
</dbReference>
<organism evidence="4 5">
    <name type="scientific">Arachnia rubra</name>
    <dbReference type="NCBI Taxonomy" id="1547448"/>
    <lineage>
        <taxon>Bacteria</taxon>
        <taxon>Bacillati</taxon>
        <taxon>Actinomycetota</taxon>
        <taxon>Actinomycetes</taxon>
        <taxon>Propionibacteriales</taxon>
        <taxon>Propionibacteriaceae</taxon>
        <taxon>Arachnia</taxon>
    </lineage>
</organism>
<evidence type="ECO:0000256" key="1">
    <source>
        <dbReference type="ARBA" id="ARBA00022676"/>
    </source>
</evidence>
<dbReference type="EMBL" id="CP072384">
    <property type="protein sequence ID" value="QUC06908.1"/>
    <property type="molecule type" value="Genomic_DNA"/>
</dbReference>
<dbReference type="Proteomes" id="UP000678513">
    <property type="component" value="Chromosome"/>
</dbReference>
<accession>A0ABX7Y306</accession>
<dbReference type="RefSeq" id="WP_212320953.1">
    <property type="nucleotide sequence ID" value="NZ_AP024463.1"/>
</dbReference>
<dbReference type="EC" id="2.4.-.-" evidence="4"/>
<sequence length="243" mass="26967">MRKIRSRVLLCQQQTFLYGLVGSSSLNRRLLQLLKAKGHECHAFTKFHGNQHKGRSSLLLQIAREPLASLEIDEKRYVRFTIQGITVHSAARNAVVDTLTSVISQVNPEVIIISDESDEMLRTAIASGRKVIAVAHQQFDLPFGPLSEHADPAGADLYRRAARVATVSKFMADYCQQEGQVKADVVRFPIFDTSSPSQDIPQDTARFITLINPCAMKGISTFVKIAQERPSMLFAAVPTWGTT</sequence>
<evidence type="ECO:0000256" key="2">
    <source>
        <dbReference type="ARBA" id="ARBA00022679"/>
    </source>
</evidence>
<reference evidence="4 5" key="1">
    <citation type="submission" date="2021-03" db="EMBL/GenBank/DDBJ databases">
        <title>Human Oral Microbial Genomes.</title>
        <authorList>
            <person name="Johnston C.D."/>
            <person name="Chen T."/>
            <person name="Dewhirst F.E."/>
        </authorList>
    </citation>
    <scope>NUCLEOTIDE SEQUENCE [LARGE SCALE GENOMIC DNA]</scope>
    <source>
        <strain evidence="4 5">DSMZ 100122</strain>
    </source>
</reference>
<evidence type="ECO:0000313" key="5">
    <source>
        <dbReference type="Proteomes" id="UP000678513"/>
    </source>
</evidence>
<proteinExistence type="predicted"/>
<protein>
    <submittedName>
        <fullName evidence="4">Glycosyltransferase</fullName>
        <ecNumber evidence="4">2.4.-.-</ecNumber>
    </submittedName>
</protein>
<dbReference type="Pfam" id="PF13439">
    <property type="entry name" value="Glyco_transf_4"/>
    <property type="match status" value="1"/>
</dbReference>
<name>A0ABX7Y306_9ACTN</name>